<name>I0CEQ6_9VIRU</name>
<dbReference type="EMBL" id="MG676470">
    <property type="protein sequence ID" value="AUG85002.1"/>
    <property type="molecule type" value="Genomic_DNA"/>
</dbReference>
<sequence length="109" mass="12831">MAQIDNYDLFFSKMISDNITSKLFMKLTITIIITLVIIFIIFTLIILYFIKNKKQDHCINCKVENLDSSIKIDKNNTQKDYPSNFGFVEFPSELLGYNPKKFDNYAYIH</sequence>
<evidence type="ECO:0000313" key="3">
    <source>
        <dbReference type="EMBL" id="AUG85002.1"/>
    </source>
</evidence>
<evidence type="ECO:0000313" key="4">
    <source>
        <dbReference type="Proteomes" id="UP000005001"/>
    </source>
</evidence>
<keyword evidence="1" id="KW-1133">Transmembrane helix</keyword>
<reference evidence="2 4" key="1">
    <citation type="journal article" date="2012" name="Proc. Natl. Acad. Sci. U.S.A.">
        <title>Provirophages and transpovirons as the diverse mobilome of giant viruses.</title>
        <authorList>
            <person name="Desnues C."/>
            <person name="La Scola B."/>
            <person name="Yutin N."/>
            <person name="Fournous G."/>
            <person name="Robert C."/>
            <person name="Azza S."/>
            <person name="Jardot P."/>
            <person name="Monteil S."/>
            <person name="Campocasso A."/>
            <person name="Koonin E.V."/>
            <person name="Raoult D."/>
        </authorList>
    </citation>
    <scope>NUCLEOTIDE SEQUENCE [LARGE SCALE GENOMIC DNA]</scope>
</reference>
<keyword evidence="1" id="KW-0472">Membrane</keyword>
<keyword evidence="1" id="KW-0812">Transmembrane</keyword>
<reference evidence="3 5" key="2">
    <citation type="submission" date="2017-12" db="EMBL/GenBank/DDBJ databases">
        <title>The genome of Rio Negro, a Sputnik-2 isolate.</title>
        <authorList>
            <person name="Borges I."/>
            <person name="Karen L."/>
            <person name="Assis F."/>
            <person name="Abrahao J."/>
        </authorList>
    </citation>
    <scope>NUCLEOTIDE SEQUENCE [LARGE SCALE GENOMIC DNA]</scope>
    <source>
        <strain evidence="3">Rio Negro</strain>
    </source>
</reference>
<dbReference type="SMR" id="I0CEQ6"/>
<protein>
    <submittedName>
        <fullName evidence="2">Membrane protein</fullName>
    </submittedName>
</protein>
<organism evidence="2 4">
    <name type="scientific">Sputnik virophage 2</name>
    <dbReference type="NCBI Taxonomy" id="1133031"/>
    <lineage>
        <taxon>Viruses</taxon>
        <taxon>Varidnaviria</taxon>
        <taxon>Bamfordvirae</taxon>
        <taxon>Preplasmiviricota</taxon>
        <taxon>Polisuviricotina</taxon>
        <taxon>Virophaviricetes</taxon>
        <taxon>Mividavirales</taxon>
        <taxon>Sputniviroviridae</taxon>
        <taxon>Sputnikvirus</taxon>
        <taxon>Sputnikvirus mimiviri</taxon>
        <taxon>Mimivirus-dependent virus Sputnik</taxon>
    </lineage>
</organism>
<feature type="transmembrane region" description="Helical" evidence="1">
    <location>
        <begin position="23"/>
        <end position="50"/>
    </location>
</feature>
<gene>
    <name evidence="2" type="ORF">Sputnik2_L15</name>
</gene>
<dbReference type="Proteomes" id="UP000241006">
    <property type="component" value="Segment"/>
</dbReference>
<dbReference type="Proteomes" id="UP000005001">
    <property type="component" value="Segment"/>
</dbReference>
<evidence type="ECO:0000313" key="2">
    <source>
        <dbReference type="EMBL" id="AFH75269.1"/>
    </source>
</evidence>
<evidence type="ECO:0000256" key="1">
    <source>
        <dbReference type="SAM" id="Phobius"/>
    </source>
</evidence>
<accession>I0CEQ6</accession>
<evidence type="ECO:0000313" key="5">
    <source>
        <dbReference type="Proteomes" id="UP000241006"/>
    </source>
</evidence>
<dbReference type="EMBL" id="JN603369">
    <property type="protein sequence ID" value="AFH75269.1"/>
    <property type="molecule type" value="Genomic_DNA"/>
</dbReference>
<proteinExistence type="predicted"/>